<proteinExistence type="predicted"/>
<name>A0A1B8ASF7_FUSPO</name>
<dbReference type="EMBL" id="LYXU01000002">
    <property type="protein sequence ID" value="OBS23326.1"/>
    <property type="molecule type" value="Genomic_DNA"/>
</dbReference>
<reference evidence="3 4" key="1">
    <citation type="submission" date="2016-06" db="EMBL/GenBank/DDBJ databases">
        <title>Living apart together: crosstalk between the core and supernumerary genomes in a fungal plant pathogen.</title>
        <authorList>
            <person name="Vanheule A."/>
            <person name="Audenaert K."/>
            <person name="Warris S."/>
            <person name="Van De Geest H."/>
            <person name="Schijlen E."/>
            <person name="Hofte M."/>
            <person name="De Saeger S."/>
            <person name="Haesaert G."/>
            <person name="Waalwijk C."/>
            <person name="Van Der Lee T."/>
        </authorList>
    </citation>
    <scope>NUCLEOTIDE SEQUENCE [LARGE SCALE GENOMIC DNA]</scope>
    <source>
        <strain evidence="3 4">2516</strain>
    </source>
</reference>
<sequence length="558" mass="61558">MMAGQYIPVSSKGQQDIHLQFQNRSSNTPSPSPSPSPPPTRRFQGLPARRRSKVKLWLGLIGKWCITIIFIIVIYIILIAYALHDVMSEIQKKYFNALITGFLIALGLSTMSQLTHAVQDLRWWILSKRPRSRQKVKAILQVHSMSQVLVLAFKSSRWTIHVGVATWVALFLATQIGYASLGLCYSVEKTEDQALLVPGNVSVANLTTISTSSIVNASGSTEAEEYAANSYGIISLALNEGELYDIPWPGTLFFADNNFLFCDGNCSYIFRETNTLTLDNPVKAPVAAFTDRRVNITTQCTAYKVNQGGNGTEQTINVGEGRQEANITLPKKEIPGEKIYMTSASHNCGKDCSIIWVFEPSSTNPWYYDCNVKMSSVENAKRPEHEVGPRLARLATSAIALGGHDGMNDTRSNSYPAASIFGAPLNGSTEAMEYLLSRFATGVLAAVIESNTDIVIAGQAPTVGQKLNVSHWGIITLILWITAFLQLLVAVVATKVSERVVVPEGDSLSEAKVLRNMVEEDMLDEETKDITKGKSLWIYRSRHLGDGLYDLYMEEVRT</sequence>
<gene>
    <name evidence="3" type="ORF">FPOA_03875</name>
</gene>
<dbReference type="Proteomes" id="UP000091967">
    <property type="component" value="Unassembled WGS sequence"/>
</dbReference>
<evidence type="ECO:0000256" key="1">
    <source>
        <dbReference type="SAM" id="MobiDB-lite"/>
    </source>
</evidence>
<evidence type="ECO:0000313" key="4">
    <source>
        <dbReference type="Proteomes" id="UP000091967"/>
    </source>
</evidence>
<protein>
    <submittedName>
        <fullName evidence="3">Uncharacterized protein</fullName>
    </submittedName>
</protein>
<feature type="transmembrane region" description="Helical" evidence="2">
    <location>
        <begin position="56"/>
        <end position="82"/>
    </location>
</feature>
<feature type="transmembrane region" description="Helical" evidence="2">
    <location>
        <begin position="94"/>
        <end position="115"/>
    </location>
</feature>
<keyword evidence="2" id="KW-0812">Transmembrane</keyword>
<dbReference type="OMA" id="RWWILSK"/>
<feature type="transmembrane region" description="Helical" evidence="2">
    <location>
        <begin position="472"/>
        <end position="493"/>
    </location>
</feature>
<dbReference type="AlphaFoldDB" id="A0A1B8ASF7"/>
<comment type="caution">
    <text evidence="3">The sequence shown here is derived from an EMBL/GenBank/DDBJ whole genome shotgun (WGS) entry which is preliminary data.</text>
</comment>
<feature type="region of interest" description="Disordered" evidence="1">
    <location>
        <begin position="20"/>
        <end position="44"/>
    </location>
</feature>
<feature type="transmembrane region" description="Helical" evidence="2">
    <location>
        <begin position="159"/>
        <end position="181"/>
    </location>
</feature>
<keyword evidence="2" id="KW-0472">Membrane</keyword>
<organism evidence="3 4">
    <name type="scientific">Fusarium poae</name>
    <dbReference type="NCBI Taxonomy" id="36050"/>
    <lineage>
        <taxon>Eukaryota</taxon>
        <taxon>Fungi</taxon>
        <taxon>Dikarya</taxon>
        <taxon>Ascomycota</taxon>
        <taxon>Pezizomycotina</taxon>
        <taxon>Sordariomycetes</taxon>
        <taxon>Hypocreomycetidae</taxon>
        <taxon>Hypocreales</taxon>
        <taxon>Nectriaceae</taxon>
        <taxon>Fusarium</taxon>
    </lineage>
</organism>
<evidence type="ECO:0000313" key="3">
    <source>
        <dbReference type="EMBL" id="OBS23326.1"/>
    </source>
</evidence>
<feature type="compositionally biased region" description="Pro residues" evidence="1">
    <location>
        <begin position="30"/>
        <end position="40"/>
    </location>
</feature>
<keyword evidence="4" id="KW-1185">Reference proteome</keyword>
<accession>A0A1B8ASF7</accession>
<keyword evidence="2" id="KW-1133">Transmembrane helix</keyword>
<evidence type="ECO:0000256" key="2">
    <source>
        <dbReference type="SAM" id="Phobius"/>
    </source>
</evidence>